<dbReference type="AlphaFoldDB" id="A0A9E8MYR4"/>
<evidence type="ECO:0000313" key="2">
    <source>
        <dbReference type="Proteomes" id="UP001164705"/>
    </source>
</evidence>
<evidence type="ECO:0000313" key="1">
    <source>
        <dbReference type="EMBL" id="WAC02715.1"/>
    </source>
</evidence>
<sequence>MRYITMFFFFCYCSVCFSQYKFPKQEYAQLVLDSKLVVELLDGESEYNAIMNSSVKEVFINNWKHTEVLFLTRSGIDSLRNIHKNGYSFLYQKASKYSERRFREDNLGRSSTYEAFTFSSYRYFLNILIEGKNHFVTSIDFGTNNLIETDHLFLYQQLSLLIQASAEGKKPWHFFKVNRNLEQLKNSTLVMPRFLFKEKDSSKIEDYYKHDYQLVDFNAYQELILNKETGKSYIKIIWSPQHKLYMWIVVNASDGAILSINSFGGLHFSNEQTVKEVIKVKYLKYATSKLAQKVNNRYGWKLKI</sequence>
<name>A0A9E8MYR4_9FLAO</name>
<proteinExistence type="predicted"/>
<dbReference type="Proteomes" id="UP001164705">
    <property type="component" value="Chromosome"/>
</dbReference>
<organism evidence="1 2">
    <name type="scientific">Lacinutrix neustonica</name>
    <dbReference type="NCBI Taxonomy" id="2980107"/>
    <lineage>
        <taxon>Bacteria</taxon>
        <taxon>Pseudomonadati</taxon>
        <taxon>Bacteroidota</taxon>
        <taxon>Flavobacteriia</taxon>
        <taxon>Flavobacteriales</taxon>
        <taxon>Flavobacteriaceae</taxon>
        <taxon>Lacinutrix</taxon>
    </lineage>
</organism>
<reference evidence="1" key="1">
    <citation type="submission" date="2022-11" db="EMBL/GenBank/DDBJ databases">
        <title>Lacinutrix neustonica HL-RS19T sp. nov., isolated from the surface microlayer sample of brackish Lake Shihwa.</title>
        <authorList>
            <person name="Choi J.Y."/>
            <person name="Hwang C.Y."/>
        </authorList>
    </citation>
    <scope>NUCLEOTIDE SEQUENCE</scope>
    <source>
        <strain evidence="1">HL-RS19</strain>
    </source>
</reference>
<keyword evidence="2" id="KW-1185">Reference proteome</keyword>
<accession>A0A9E8MYR4</accession>
<dbReference type="KEGG" id="lnu:N7U66_03325"/>
<dbReference type="EMBL" id="CP113088">
    <property type="protein sequence ID" value="WAC02715.1"/>
    <property type="molecule type" value="Genomic_DNA"/>
</dbReference>
<gene>
    <name evidence="1" type="ORF">N7U66_03325</name>
</gene>
<dbReference type="RefSeq" id="WP_267677313.1">
    <property type="nucleotide sequence ID" value="NZ_CP113088.1"/>
</dbReference>
<protein>
    <submittedName>
        <fullName evidence="1">Uncharacterized protein</fullName>
    </submittedName>
</protein>